<feature type="domain" description="HTH crp-type" evidence="1">
    <location>
        <begin position="163"/>
        <end position="237"/>
    </location>
</feature>
<dbReference type="EMBL" id="CADCVP010000293">
    <property type="protein sequence ID" value="CAA9514074.1"/>
    <property type="molecule type" value="Genomic_DNA"/>
</dbReference>
<gene>
    <name evidence="2" type="ORF">AVDCRST_MAG69-2658</name>
</gene>
<dbReference type="InterPro" id="IPR036390">
    <property type="entry name" value="WH_DNA-bd_sf"/>
</dbReference>
<accession>A0A6J4T4P1</accession>
<protein>
    <recommendedName>
        <fullName evidence="1">HTH crp-type domain-containing protein</fullName>
    </recommendedName>
</protein>
<evidence type="ECO:0000313" key="2">
    <source>
        <dbReference type="EMBL" id="CAA9514074.1"/>
    </source>
</evidence>
<proteinExistence type="predicted"/>
<sequence length="255" mass="28437">MNFFDRALPLEEPPVRLWQEDPELFEGLDRRAQREAQLQAVAPALRVDPGPWSGRLEAVEDPSDHLGLLVIEGMLIRTVVVGRRSHSEVITSGDVIRPWEENEDSSAPSSATWTAAESTRLAVLNPAFLRWSCRWPALMSAIMGRAIRRSQSLALQLAITDVRRVDERILLLFWHLADRCGRVRADGVLLPLRVTHETLAELVGAQRPTVTSALQKLSRSGRIRRLPDKTWLLTPMESTLATDVGPAPQTILPAA</sequence>
<dbReference type="GO" id="GO:0003677">
    <property type="term" value="F:DNA binding"/>
    <property type="evidence" value="ECO:0007669"/>
    <property type="project" value="InterPro"/>
</dbReference>
<organism evidence="2">
    <name type="scientific">uncultured Solirubrobacteraceae bacterium</name>
    <dbReference type="NCBI Taxonomy" id="1162706"/>
    <lineage>
        <taxon>Bacteria</taxon>
        <taxon>Bacillati</taxon>
        <taxon>Actinomycetota</taxon>
        <taxon>Thermoleophilia</taxon>
        <taxon>Solirubrobacterales</taxon>
        <taxon>Solirubrobacteraceae</taxon>
        <taxon>environmental samples</taxon>
    </lineage>
</organism>
<dbReference type="GO" id="GO:0006355">
    <property type="term" value="P:regulation of DNA-templated transcription"/>
    <property type="evidence" value="ECO:0007669"/>
    <property type="project" value="InterPro"/>
</dbReference>
<dbReference type="Pfam" id="PF13545">
    <property type="entry name" value="HTH_Crp_2"/>
    <property type="match status" value="1"/>
</dbReference>
<dbReference type="PROSITE" id="PS51063">
    <property type="entry name" value="HTH_CRP_2"/>
    <property type="match status" value="1"/>
</dbReference>
<dbReference type="InterPro" id="IPR014710">
    <property type="entry name" value="RmlC-like_jellyroll"/>
</dbReference>
<dbReference type="SUPFAM" id="SSF46785">
    <property type="entry name" value="Winged helix' DNA-binding domain"/>
    <property type="match status" value="1"/>
</dbReference>
<dbReference type="InterPro" id="IPR012318">
    <property type="entry name" value="HTH_CRP"/>
</dbReference>
<evidence type="ECO:0000259" key="1">
    <source>
        <dbReference type="PROSITE" id="PS51063"/>
    </source>
</evidence>
<dbReference type="SMART" id="SM00419">
    <property type="entry name" value="HTH_CRP"/>
    <property type="match status" value="1"/>
</dbReference>
<dbReference type="Gene3D" id="2.60.120.10">
    <property type="entry name" value="Jelly Rolls"/>
    <property type="match status" value="1"/>
</dbReference>
<name>A0A6J4T4P1_9ACTN</name>
<dbReference type="AlphaFoldDB" id="A0A6J4T4P1"/>
<reference evidence="2" key="1">
    <citation type="submission" date="2020-02" db="EMBL/GenBank/DDBJ databases">
        <authorList>
            <person name="Meier V. D."/>
        </authorList>
    </citation>
    <scope>NUCLEOTIDE SEQUENCE</scope>
    <source>
        <strain evidence="2">AVDCRST_MAG69</strain>
    </source>
</reference>